<comment type="caution">
    <text evidence="1">The sequence shown here is derived from an EMBL/GenBank/DDBJ whole genome shotgun (WGS) entry which is preliminary data.</text>
</comment>
<organism evidence="1 2">
    <name type="scientific">Aliarcobacter butzleri L352</name>
    <dbReference type="NCBI Taxonomy" id="1447260"/>
    <lineage>
        <taxon>Bacteria</taxon>
        <taxon>Pseudomonadati</taxon>
        <taxon>Campylobacterota</taxon>
        <taxon>Epsilonproteobacteria</taxon>
        <taxon>Campylobacterales</taxon>
        <taxon>Arcobacteraceae</taxon>
        <taxon>Aliarcobacter</taxon>
    </lineage>
</organism>
<evidence type="ECO:0000313" key="1">
    <source>
        <dbReference type="EMBL" id="KLE06060.1"/>
    </source>
</evidence>
<dbReference type="RefSeq" id="WP_046994531.1">
    <property type="nucleotide sequence ID" value="NZ_JAIT01000021.1"/>
</dbReference>
<proteinExistence type="predicted"/>
<dbReference type="EMBL" id="JAIT01000021">
    <property type="protein sequence ID" value="KLE06060.1"/>
    <property type="molecule type" value="Genomic_DNA"/>
</dbReference>
<name>A0A837JCY0_9BACT</name>
<gene>
    <name evidence="1" type="ORF">AF77_03090</name>
</gene>
<accession>A0A837JCY0</accession>
<evidence type="ECO:0000313" key="2">
    <source>
        <dbReference type="Proteomes" id="UP000035462"/>
    </source>
</evidence>
<protein>
    <submittedName>
        <fullName evidence="1">Uncharacterized protein</fullName>
    </submittedName>
</protein>
<dbReference type="AlphaFoldDB" id="A0A837JCY0"/>
<reference evidence="1 2" key="1">
    <citation type="submission" date="2014-01" db="EMBL/GenBank/DDBJ databases">
        <title>Development of a Comparative Genomic Fingerprinting Assay for High Resolution Genotyping of Arcobacter butzleri.</title>
        <authorList>
            <person name="Webb A.L."/>
            <person name="Inglis G.D."/>
            <person name="Kruczkiewicz P."/>
            <person name="Selinger L.B."/>
            <person name="Taboada E.N."/>
        </authorList>
    </citation>
    <scope>NUCLEOTIDE SEQUENCE [LARGE SCALE GENOMIC DNA]</scope>
    <source>
        <strain evidence="1 2">L352</strain>
    </source>
</reference>
<sequence>MLKEEIGRLNAIKSVYGKEAFNNLSTVKYGDTNYVGWLLLDADTIEELESKYSDEQILDFHNDLMKNKLVR</sequence>
<dbReference type="Proteomes" id="UP000035462">
    <property type="component" value="Unassembled WGS sequence"/>
</dbReference>